<name>A0ACB9FK75_ARCLA</name>
<comment type="caution">
    <text evidence="1">The sequence shown here is derived from an EMBL/GenBank/DDBJ whole genome shotgun (WGS) entry which is preliminary data.</text>
</comment>
<evidence type="ECO:0000313" key="2">
    <source>
        <dbReference type="Proteomes" id="UP001055879"/>
    </source>
</evidence>
<reference evidence="1 2" key="2">
    <citation type="journal article" date="2022" name="Mol. Ecol. Resour.">
        <title>The genomes of chicory, endive, great burdock and yacon provide insights into Asteraceae paleo-polyploidization history and plant inulin production.</title>
        <authorList>
            <person name="Fan W."/>
            <person name="Wang S."/>
            <person name="Wang H."/>
            <person name="Wang A."/>
            <person name="Jiang F."/>
            <person name="Liu H."/>
            <person name="Zhao H."/>
            <person name="Xu D."/>
            <person name="Zhang Y."/>
        </authorList>
    </citation>
    <scope>NUCLEOTIDE SEQUENCE [LARGE SCALE GENOMIC DNA]</scope>
    <source>
        <strain evidence="2">cv. Niubang</strain>
    </source>
</reference>
<accession>A0ACB9FK75</accession>
<gene>
    <name evidence="1" type="ORF">L6452_02179</name>
</gene>
<protein>
    <submittedName>
        <fullName evidence="1">Uncharacterized protein</fullName>
    </submittedName>
</protein>
<dbReference type="EMBL" id="CM042047">
    <property type="protein sequence ID" value="KAI3771027.1"/>
    <property type="molecule type" value="Genomic_DNA"/>
</dbReference>
<proteinExistence type="predicted"/>
<reference evidence="2" key="1">
    <citation type="journal article" date="2022" name="Mol. Ecol. Resour.">
        <title>The genomes of chicory, endive, great burdock and yacon provide insights into Asteraceae palaeo-polyploidization history and plant inulin production.</title>
        <authorList>
            <person name="Fan W."/>
            <person name="Wang S."/>
            <person name="Wang H."/>
            <person name="Wang A."/>
            <person name="Jiang F."/>
            <person name="Liu H."/>
            <person name="Zhao H."/>
            <person name="Xu D."/>
            <person name="Zhang Y."/>
        </authorList>
    </citation>
    <scope>NUCLEOTIDE SEQUENCE [LARGE SCALE GENOMIC DNA]</scope>
    <source>
        <strain evidence="2">cv. Niubang</strain>
    </source>
</reference>
<dbReference type="Proteomes" id="UP001055879">
    <property type="component" value="Linkage Group LG01"/>
</dbReference>
<keyword evidence="2" id="KW-1185">Reference proteome</keyword>
<evidence type="ECO:0000313" key="1">
    <source>
        <dbReference type="EMBL" id="KAI3771027.1"/>
    </source>
</evidence>
<sequence length="319" mass="35902">MMMTKGRSVGFCSVLDNLTVTSHFTFFSSLLFSCVFILLQTYIHTYIHHRFNQIVAAMDEPAAAQKQKQKQNNGILRAEVDTSAPFHSVMEAVTRFGGIGFWKPHSMKQIIDQQVSDATKPEDQPTTQLLNNQTTQERQMIQILKEIEAAKTRFQELIVKLQKEAEPNIHPSHDPNNPTKVQVDEVELSKTEIFKRVEEATEQVTHCTRVLEQVLGRHRTNLFATNGSYSDCKALVSVPTMSIGQILSRKLVMAEERSEKSGIRWKVSLAQILSKGGSREKRGGGGEKGVPAKRMKFRFGGMSFLVAKPSTKKTTKHGR</sequence>
<organism evidence="1 2">
    <name type="scientific">Arctium lappa</name>
    <name type="common">Greater burdock</name>
    <name type="synonym">Lappa major</name>
    <dbReference type="NCBI Taxonomy" id="4217"/>
    <lineage>
        <taxon>Eukaryota</taxon>
        <taxon>Viridiplantae</taxon>
        <taxon>Streptophyta</taxon>
        <taxon>Embryophyta</taxon>
        <taxon>Tracheophyta</taxon>
        <taxon>Spermatophyta</taxon>
        <taxon>Magnoliopsida</taxon>
        <taxon>eudicotyledons</taxon>
        <taxon>Gunneridae</taxon>
        <taxon>Pentapetalae</taxon>
        <taxon>asterids</taxon>
        <taxon>campanulids</taxon>
        <taxon>Asterales</taxon>
        <taxon>Asteraceae</taxon>
        <taxon>Carduoideae</taxon>
        <taxon>Cardueae</taxon>
        <taxon>Arctiinae</taxon>
        <taxon>Arctium</taxon>
    </lineage>
</organism>